<evidence type="ECO:0000313" key="9">
    <source>
        <dbReference type="EMBL" id="KYO24655.1"/>
    </source>
</evidence>
<dbReference type="GO" id="GO:0003964">
    <property type="term" value="F:RNA-directed DNA polymerase activity"/>
    <property type="evidence" value="ECO:0007669"/>
    <property type="project" value="UniProtKB-KW"/>
</dbReference>
<accession>A0A151MJE3</accession>
<evidence type="ECO:0000256" key="7">
    <source>
        <dbReference type="SAM" id="MobiDB-lite"/>
    </source>
</evidence>
<keyword evidence="4" id="KW-0255">Endonuclease</keyword>
<organism evidence="9 10">
    <name type="scientific">Alligator mississippiensis</name>
    <name type="common">American alligator</name>
    <dbReference type="NCBI Taxonomy" id="8496"/>
    <lineage>
        <taxon>Eukaryota</taxon>
        <taxon>Metazoa</taxon>
        <taxon>Chordata</taxon>
        <taxon>Craniata</taxon>
        <taxon>Vertebrata</taxon>
        <taxon>Euteleostomi</taxon>
        <taxon>Archelosauria</taxon>
        <taxon>Archosauria</taxon>
        <taxon>Crocodylia</taxon>
        <taxon>Alligatoridae</taxon>
        <taxon>Alligatorinae</taxon>
        <taxon>Alligator</taxon>
    </lineage>
</organism>
<dbReference type="Pfam" id="PF17917">
    <property type="entry name" value="RT_RNaseH"/>
    <property type="match status" value="1"/>
</dbReference>
<keyword evidence="10" id="KW-1185">Reference proteome</keyword>
<keyword evidence="6" id="KW-0695">RNA-directed DNA polymerase</keyword>
<gene>
    <name evidence="9" type="ORF">Y1Q_0017760</name>
</gene>
<feature type="domain" description="Reverse transcriptase RNase H-like" evidence="8">
    <location>
        <begin position="16"/>
        <end position="52"/>
    </location>
</feature>
<keyword evidence="5" id="KW-0378">Hydrolase</keyword>
<name>A0A151MJE3_ALLMI</name>
<comment type="caution">
    <text evidence="9">The sequence shown here is derived from an EMBL/GenBank/DDBJ whole genome shotgun (WGS) entry which is preliminary data.</text>
</comment>
<evidence type="ECO:0000256" key="3">
    <source>
        <dbReference type="ARBA" id="ARBA00022722"/>
    </source>
</evidence>
<protein>
    <recommendedName>
        <fullName evidence="8">Reverse transcriptase RNase H-like domain-containing protein</fullName>
    </recommendedName>
</protein>
<dbReference type="AlphaFoldDB" id="A0A151MJE3"/>
<evidence type="ECO:0000259" key="8">
    <source>
        <dbReference type="Pfam" id="PF17917"/>
    </source>
</evidence>
<proteinExistence type="predicted"/>
<keyword evidence="1" id="KW-0808">Transferase</keyword>
<evidence type="ECO:0000256" key="2">
    <source>
        <dbReference type="ARBA" id="ARBA00022695"/>
    </source>
</evidence>
<evidence type="ECO:0000256" key="1">
    <source>
        <dbReference type="ARBA" id="ARBA00022679"/>
    </source>
</evidence>
<dbReference type="GO" id="GO:0004519">
    <property type="term" value="F:endonuclease activity"/>
    <property type="evidence" value="ECO:0007669"/>
    <property type="project" value="UniProtKB-KW"/>
</dbReference>
<evidence type="ECO:0000256" key="6">
    <source>
        <dbReference type="ARBA" id="ARBA00022918"/>
    </source>
</evidence>
<evidence type="ECO:0000256" key="4">
    <source>
        <dbReference type="ARBA" id="ARBA00022759"/>
    </source>
</evidence>
<evidence type="ECO:0000256" key="5">
    <source>
        <dbReference type="ARBA" id="ARBA00022801"/>
    </source>
</evidence>
<keyword evidence="3" id="KW-0540">Nuclease</keyword>
<feature type="region of interest" description="Disordered" evidence="7">
    <location>
        <begin position="1"/>
        <end position="22"/>
    </location>
</feature>
<evidence type="ECO:0000313" key="10">
    <source>
        <dbReference type="Proteomes" id="UP000050525"/>
    </source>
</evidence>
<dbReference type="InterPro" id="IPR041373">
    <property type="entry name" value="RT_RNaseH"/>
</dbReference>
<dbReference type="Proteomes" id="UP000050525">
    <property type="component" value="Unassembled WGS sequence"/>
</dbReference>
<sequence length="77" mass="8356">MDLAPRTGIKEAGPLTDASGNAPGAVLLQRWGEEELPISFASCKLSQAKTRCFSPEEPTKEACHVHEKEHQAIQEAI</sequence>
<reference evidence="9 10" key="1">
    <citation type="journal article" date="2012" name="Genome Biol.">
        <title>Sequencing three crocodilian genomes to illuminate the evolution of archosaurs and amniotes.</title>
        <authorList>
            <person name="St John J.A."/>
            <person name="Braun E.L."/>
            <person name="Isberg S.R."/>
            <person name="Miles L.G."/>
            <person name="Chong A.Y."/>
            <person name="Gongora J."/>
            <person name="Dalzell P."/>
            <person name="Moran C."/>
            <person name="Bed'hom B."/>
            <person name="Abzhanov A."/>
            <person name="Burgess S.C."/>
            <person name="Cooksey A.M."/>
            <person name="Castoe T.A."/>
            <person name="Crawford N.G."/>
            <person name="Densmore L.D."/>
            <person name="Drew J.C."/>
            <person name="Edwards S.V."/>
            <person name="Faircloth B.C."/>
            <person name="Fujita M.K."/>
            <person name="Greenwold M.J."/>
            <person name="Hoffmann F.G."/>
            <person name="Howard J.M."/>
            <person name="Iguchi T."/>
            <person name="Janes D.E."/>
            <person name="Khan S.Y."/>
            <person name="Kohno S."/>
            <person name="de Koning A.J."/>
            <person name="Lance S.L."/>
            <person name="McCarthy F.M."/>
            <person name="McCormack J.E."/>
            <person name="Merchant M.E."/>
            <person name="Peterson D.G."/>
            <person name="Pollock D.D."/>
            <person name="Pourmand N."/>
            <person name="Raney B.J."/>
            <person name="Roessler K.A."/>
            <person name="Sanford J.R."/>
            <person name="Sawyer R.H."/>
            <person name="Schmidt C.J."/>
            <person name="Triplett E.W."/>
            <person name="Tuberville T.D."/>
            <person name="Venegas-Anaya M."/>
            <person name="Howard J.T."/>
            <person name="Jarvis E.D."/>
            <person name="Guillette L.J.Jr."/>
            <person name="Glenn T.C."/>
            <person name="Green R.E."/>
            <person name="Ray D.A."/>
        </authorList>
    </citation>
    <scope>NUCLEOTIDE SEQUENCE [LARGE SCALE GENOMIC DNA]</scope>
    <source>
        <strain evidence="9">KSC_2009_1</strain>
    </source>
</reference>
<dbReference type="GO" id="GO:0016787">
    <property type="term" value="F:hydrolase activity"/>
    <property type="evidence" value="ECO:0007669"/>
    <property type="project" value="UniProtKB-KW"/>
</dbReference>
<dbReference type="EMBL" id="AKHW03006032">
    <property type="protein sequence ID" value="KYO24655.1"/>
    <property type="molecule type" value="Genomic_DNA"/>
</dbReference>
<keyword evidence="2" id="KW-0548">Nucleotidyltransferase</keyword>